<evidence type="ECO:0000313" key="3">
    <source>
        <dbReference type="EMBL" id="KKS95403.1"/>
    </source>
</evidence>
<dbReference type="SUPFAM" id="SSF53328">
    <property type="entry name" value="Formyltransferase"/>
    <property type="match status" value="1"/>
</dbReference>
<organism evidence="3 4">
    <name type="scientific">Candidatus Gottesmanbacteria bacterium GW2011_GWA2_43_14</name>
    <dbReference type="NCBI Taxonomy" id="1618443"/>
    <lineage>
        <taxon>Bacteria</taxon>
        <taxon>Candidatus Gottesmaniibacteriota</taxon>
    </lineage>
</organism>
<dbReference type="InterPro" id="IPR002376">
    <property type="entry name" value="Formyl_transf_N"/>
</dbReference>
<dbReference type="Gene3D" id="3.40.50.12230">
    <property type="match status" value="1"/>
</dbReference>
<proteinExistence type="predicted"/>
<dbReference type="STRING" id="1618443.UV73_C0018G0016"/>
<dbReference type="InterPro" id="IPR036477">
    <property type="entry name" value="Formyl_transf_N_sf"/>
</dbReference>
<dbReference type="PANTHER" id="PTHR11138">
    <property type="entry name" value="METHIONYL-TRNA FORMYLTRANSFERASE"/>
    <property type="match status" value="1"/>
</dbReference>
<dbReference type="GO" id="GO:0005829">
    <property type="term" value="C:cytosol"/>
    <property type="evidence" value="ECO:0007669"/>
    <property type="project" value="TreeGrafter"/>
</dbReference>
<dbReference type="CDD" id="cd08646">
    <property type="entry name" value="FMT_core_Met-tRNA-FMT_N"/>
    <property type="match status" value="1"/>
</dbReference>
<dbReference type="AlphaFoldDB" id="A0A0G1G8W3"/>
<dbReference type="Proteomes" id="UP000034894">
    <property type="component" value="Unassembled WGS sequence"/>
</dbReference>
<sequence>MKLVFFGSSRYCLPVVKSLADNFELKLIAAKDNKSPVANFARQNSLPFVYAQTRADLLSFGKKIREIAPILLVVADFGLIIPKEIFSLPDKGTVNIHFSRLPELRGASPVQYTILAGENKAWITFQQMAEGLDSGSVIFLEHLPLSGDERTDELYTRLFTRTAALAPQVLKDYLSGKIKTRPQDHSLATFTKILNRKDGFIPWDIFIFASLGQSAPPEKEKTAFNFALRRSASLAEAVERTVRALHPWPGVWTEIDLNGRKRRLKIIEGVHAGGKFVPRKVQLEGKKPVTWKQFLEGYGDSLPSTSSMAWKSSLK</sequence>
<evidence type="ECO:0000256" key="1">
    <source>
        <dbReference type="ARBA" id="ARBA00012261"/>
    </source>
</evidence>
<feature type="domain" description="Formyl transferase N-terminal" evidence="2">
    <location>
        <begin position="30"/>
        <end position="169"/>
    </location>
</feature>
<accession>A0A0G1G8W3</accession>
<evidence type="ECO:0000313" key="4">
    <source>
        <dbReference type="Proteomes" id="UP000034894"/>
    </source>
</evidence>
<gene>
    <name evidence="3" type="ORF">UV73_C0018G0016</name>
</gene>
<dbReference type="EMBL" id="LCFP01000018">
    <property type="protein sequence ID" value="KKS95403.1"/>
    <property type="molecule type" value="Genomic_DNA"/>
</dbReference>
<evidence type="ECO:0000259" key="2">
    <source>
        <dbReference type="Pfam" id="PF00551"/>
    </source>
</evidence>
<dbReference type="Pfam" id="PF00551">
    <property type="entry name" value="Formyl_trans_N"/>
    <property type="match status" value="1"/>
</dbReference>
<protein>
    <recommendedName>
        <fullName evidence="1">methionyl-tRNA formyltransferase</fullName>
        <ecNumber evidence="1">2.1.2.9</ecNumber>
    </recommendedName>
</protein>
<dbReference type="InterPro" id="IPR011034">
    <property type="entry name" value="Formyl_transferase-like_C_sf"/>
</dbReference>
<name>A0A0G1G8W3_9BACT</name>
<dbReference type="SUPFAM" id="SSF50486">
    <property type="entry name" value="FMT C-terminal domain-like"/>
    <property type="match status" value="1"/>
</dbReference>
<keyword evidence="3" id="KW-0808">Transferase</keyword>
<dbReference type="GO" id="GO:0004479">
    <property type="term" value="F:methionyl-tRNA formyltransferase activity"/>
    <property type="evidence" value="ECO:0007669"/>
    <property type="project" value="UniProtKB-EC"/>
</dbReference>
<dbReference type="PANTHER" id="PTHR11138:SF5">
    <property type="entry name" value="METHIONYL-TRNA FORMYLTRANSFERASE, MITOCHONDRIAL"/>
    <property type="match status" value="1"/>
</dbReference>
<dbReference type="EC" id="2.1.2.9" evidence="1"/>
<reference evidence="3 4" key="1">
    <citation type="journal article" date="2015" name="Nature">
        <title>rRNA introns, odd ribosomes, and small enigmatic genomes across a large radiation of phyla.</title>
        <authorList>
            <person name="Brown C.T."/>
            <person name="Hug L.A."/>
            <person name="Thomas B.C."/>
            <person name="Sharon I."/>
            <person name="Castelle C.J."/>
            <person name="Singh A."/>
            <person name="Wilkins M.J."/>
            <person name="Williams K.H."/>
            <person name="Banfield J.F."/>
        </authorList>
    </citation>
    <scope>NUCLEOTIDE SEQUENCE [LARGE SCALE GENOMIC DNA]</scope>
</reference>
<comment type="caution">
    <text evidence="3">The sequence shown here is derived from an EMBL/GenBank/DDBJ whole genome shotgun (WGS) entry which is preliminary data.</text>
</comment>
<dbReference type="InterPro" id="IPR041711">
    <property type="entry name" value="Met-tRNA-FMT_N"/>
</dbReference>